<evidence type="ECO:0000313" key="2">
    <source>
        <dbReference type="EMBL" id="TNV79416.1"/>
    </source>
</evidence>
<sequence length="413" mass="48374">MQRFDHQQMSLNLQTTGHPLTKEPKRPFLWLNNHEQSLNINQSQLSPRISPSEEAAMKDHKHSTQPGQAVRSSMGDLPSLDTPPIDLFFQDANIPNGEASPFALDLKSFSCRQFFPNEEFQIQQYLGKFEEIKPITNITASTLSSTLKIQNVQNFPHSREEDNPQWSKEEEKDYGDQWKDGIFRDEHHDMMAKNDCDVAMSMEDSQNNDQNNTQTQERDLQLVFGFSGQKIKLPSGKEEWEVEFTVSHEGVLTQVSQGIFLSVIDIIDLYTNQIVSSYERSLNHIIFKKFKSYSTLETFKRQFPQLAADLRIVSELQFIQSIFNPLVGFTEENNFVQKIMRNFTKHELMRFMRNDQTRTIYLQFSHYILKMPFDLTYKKNERSYTEEDFESQIIKLHDLARLYELADRFSAFD</sequence>
<feature type="compositionally biased region" description="Basic and acidic residues" evidence="1">
    <location>
        <begin position="157"/>
        <end position="173"/>
    </location>
</feature>
<proteinExistence type="predicted"/>
<dbReference type="AlphaFoldDB" id="A0A8J8T2S5"/>
<name>A0A8J8T2S5_HALGN</name>
<dbReference type="Proteomes" id="UP000785679">
    <property type="component" value="Unassembled WGS sequence"/>
</dbReference>
<evidence type="ECO:0000313" key="3">
    <source>
        <dbReference type="Proteomes" id="UP000785679"/>
    </source>
</evidence>
<dbReference type="EMBL" id="RRYP01008938">
    <property type="protein sequence ID" value="TNV79416.1"/>
    <property type="molecule type" value="Genomic_DNA"/>
</dbReference>
<keyword evidence="3" id="KW-1185">Reference proteome</keyword>
<feature type="region of interest" description="Disordered" evidence="1">
    <location>
        <begin position="154"/>
        <end position="173"/>
    </location>
</feature>
<evidence type="ECO:0000256" key="1">
    <source>
        <dbReference type="SAM" id="MobiDB-lite"/>
    </source>
</evidence>
<feature type="compositionally biased region" description="Polar residues" evidence="1">
    <location>
        <begin position="7"/>
        <end position="18"/>
    </location>
</feature>
<feature type="region of interest" description="Disordered" evidence="1">
    <location>
        <begin position="51"/>
        <end position="74"/>
    </location>
</feature>
<organism evidence="2 3">
    <name type="scientific">Halteria grandinella</name>
    <dbReference type="NCBI Taxonomy" id="5974"/>
    <lineage>
        <taxon>Eukaryota</taxon>
        <taxon>Sar</taxon>
        <taxon>Alveolata</taxon>
        <taxon>Ciliophora</taxon>
        <taxon>Intramacronucleata</taxon>
        <taxon>Spirotrichea</taxon>
        <taxon>Stichotrichia</taxon>
        <taxon>Sporadotrichida</taxon>
        <taxon>Halteriidae</taxon>
        <taxon>Halteria</taxon>
    </lineage>
</organism>
<feature type="region of interest" description="Disordered" evidence="1">
    <location>
        <begin position="1"/>
        <end position="25"/>
    </location>
</feature>
<accession>A0A8J8T2S5</accession>
<protein>
    <submittedName>
        <fullName evidence="2">Uncharacterized protein</fullName>
    </submittedName>
</protein>
<reference evidence="2" key="1">
    <citation type="submission" date="2019-06" db="EMBL/GenBank/DDBJ databases">
        <authorList>
            <person name="Zheng W."/>
        </authorList>
    </citation>
    <scope>NUCLEOTIDE SEQUENCE</scope>
    <source>
        <strain evidence="2">QDHG01</strain>
    </source>
</reference>
<gene>
    <name evidence="2" type="ORF">FGO68_gene2357</name>
</gene>
<comment type="caution">
    <text evidence="2">The sequence shown here is derived from an EMBL/GenBank/DDBJ whole genome shotgun (WGS) entry which is preliminary data.</text>
</comment>